<evidence type="ECO:0000256" key="4">
    <source>
        <dbReference type="SAM" id="Phobius"/>
    </source>
</evidence>
<dbReference type="Gene3D" id="3.30.450.20">
    <property type="entry name" value="PAS domain"/>
    <property type="match status" value="1"/>
</dbReference>
<feature type="transmembrane region" description="Helical" evidence="4">
    <location>
        <begin position="12"/>
        <end position="33"/>
    </location>
</feature>
<keyword evidence="2" id="KW-0807">Transducer</keyword>
<reference evidence="7" key="1">
    <citation type="submission" date="2017-11" db="EMBL/GenBank/DDBJ databases">
        <authorList>
            <person name="Watanabe M."/>
            <person name="Kojima H."/>
        </authorList>
    </citation>
    <scope>NUCLEOTIDE SEQUENCE [LARGE SCALE GENOMIC DNA]</scope>
    <source>
        <strain evidence="7">Tokyo 01</strain>
    </source>
</reference>
<evidence type="ECO:0000256" key="1">
    <source>
        <dbReference type="ARBA" id="ARBA00029447"/>
    </source>
</evidence>
<dbReference type="PROSITE" id="PS50111">
    <property type="entry name" value="CHEMOTAXIS_TRANSDUC_2"/>
    <property type="match status" value="1"/>
</dbReference>
<protein>
    <recommendedName>
        <fullName evidence="5">Methyl-accepting transducer domain-containing protein</fullName>
    </recommendedName>
</protein>
<dbReference type="AlphaFoldDB" id="A0A401FV97"/>
<keyword evidence="4" id="KW-0472">Membrane</keyword>
<evidence type="ECO:0000313" key="6">
    <source>
        <dbReference type="EMBL" id="GBC60885.1"/>
    </source>
</evidence>
<dbReference type="SUPFAM" id="SSF58104">
    <property type="entry name" value="Methyl-accepting chemotaxis protein (MCP) signaling domain"/>
    <property type="match status" value="1"/>
</dbReference>
<keyword evidence="4" id="KW-0812">Transmembrane</keyword>
<dbReference type="PANTHER" id="PTHR43531">
    <property type="entry name" value="PROTEIN ICFG"/>
    <property type="match status" value="1"/>
</dbReference>
<dbReference type="GO" id="GO:0006935">
    <property type="term" value="P:chemotaxis"/>
    <property type="evidence" value="ECO:0007669"/>
    <property type="project" value="TreeGrafter"/>
</dbReference>
<evidence type="ECO:0000256" key="2">
    <source>
        <dbReference type="PROSITE-ProRule" id="PRU00284"/>
    </source>
</evidence>
<dbReference type="Proteomes" id="UP000288096">
    <property type="component" value="Unassembled WGS sequence"/>
</dbReference>
<gene>
    <name evidence="6" type="ORF">DENIS_1845</name>
</gene>
<dbReference type="SMART" id="SM00283">
    <property type="entry name" value="MA"/>
    <property type="match status" value="1"/>
</dbReference>
<dbReference type="GO" id="GO:0007165">
    <property type="term" value="P:signal transduction"/>
    <property type="evidence" value="ECO:0007669"/>
    <property type="project" value="UniProtKB-KW"/>
</dbReference>
<dbReference type="PANTHER" id="PTHR43531:SF7">
    <property type="entry name" value="AEROTAXIS RECEPTOR"/>
    <property type="match status" value="1"/>
</dbReference>
<keyword evidence="7" id="KW-1185">Reference proteome</keyword>
<sequence length="654" mass="72992">MHDTLDNLFRKYRYLNTIVFIILFTLLLALLYIPYSRQYQKDLLYLQNRFSAETDDIDQFVRHIRAYVTTLQQAAQEDLTYISTHHQGKNFLYSMIAEDETASGYHLDNYAPKASKEMIGNLTGQGGFQGRERTFYNEINMVLNLNRLFQLTFNTTGDAAWVYYVSAKAFINIYPWTRSSGFKYTEALLGHEFYRLGLPENNPGKKAFWTEAYIDEGGKGLMTTCSAPVYEGATFRGVVALDLTVDFLNTQVRKFEPDQGVMFLINDRNQLIAHPTATNSGETQVKKIAEAFPEKFEGDMAAILNQKQDGLATDRINGYRIFHKKLSGAPWTGVFIFKDNGPVGSFFRKVGPEAIAILSCVSLLLILLHFQTRKYFLSPSEKLVMLIGENGDVSSSSTGKLPKEWHPLFQKVLESFKKNRDYQEELRQYNRNLETVFEQVGENIDTLANRTLTDIAAKIHQNSEHARQADRLMSDSGDAVRQAGTAMSGLIASMNEISEASEQTSKIIKTIDEIAFQTNLLSLNAAIEAARAGESGAGFAVVAGEVRNLAMRTAQAAKNTETLIRGTVRKIRDGSDLVSATDDIFSKVASDTQHLGELVGKIADATVEQASGIDQVNSHVREIDAIVGKTERIAVSDREHQANGAGRINPPVES</sequence>
<dbReference type="Gene3D" id="1.10.287.950">
    <property type="entry name" value="Methyl-accepting chemotaxis protein"/>
    <property type="match status" value="1"/>
</dbReference>
<dbReference type="EMBL" id="BEXT01000001">
    <property type="protein sequence ID" value="GBC60885.1"/>
    <property type="molecule type" value="Genomic_DNA"/>
</dbReference>
<keyword evidence="4" id="KW-1133">Transmembrane helix</keyword>
<comment type="caution">
    <text evidence="6">The sequence shown here is derived from an EMBL/GenBank/DDBJ whole genome shotgun (WGS) entry which is preliminary data.</text>
</comment>
<keyword evidence="3" id="KW-0175">Coiled coil</keyword>
<dbReference type="InterPro" id="IPR004089">
    <property type="entry name" value="MCPsignal_dom"/>
</dbReference>
<dbReference type="InterPro" id="IPR051310">
    <property type="entry name" value="MCP_chemotaxis"/>
</dbReference>
<reference evidence="7" key="2">
    <citation type="submission" date="2019-01" db="EMBL/GenBank/DDBJ databases">
        <title>Genome sequence of Desulfonema ishimotonii strain Tokyo 01.</title>
        <authorList>
            <person name="Fukui M."/>
        </authorList>
    </citation>
    <scope>NUCLEOTIDE SEQUENCE [LARGE SCALE GENOMIC DNA]</scope>
    <source>
        <strain evidence="7">Tokyo 01</strain>
    </source>
</reference>
<feature type="domain" description="Methyl-accepting transducer" evidence="5">
    <location>
        <begin position="451"/>
        <end position="638"/>
    </location>
</feature>
<dbReference type="GO" id="GO:0005886">
    <property type="term" value="C:plasma membrane"/>
    <property type="evidence" value="ECO:0007669"/>
    <property type="project" value="TreeGrafter"/>
</dbReference>
<dbReference type="OrthoDB" id="5428110at2"/>
<organism evidence="6 7">
    <name type="scientific">Desulfonema ishimotonii</name>
    <dbReference type="NCBI Taxonomy" id="45657"/>
    <lineage>
        <taxon>Bacteria</taxon>
        <taxon>Pseudomonadati</taxon>
        <taxon>Thermodesulfobacteriota</taxon>
        <taxon>Desulfobacteria</taxon>
        <taxon>Desulfobacterales</taxon>
        <taxon>Desulfococcaceae</taxon>
        <taxon>Desulfonema</taxon>
    </lineage>
</organism>
<proteinExistence type="inferred from homology"/>
<evidence type="ECO:0000313" key="7">
    <source>
        <dbReference type="Proteomes" id="UP000288096"/>
    </source>
</evidence>
<evidence type="ECO:0000259" key="5">
    <source>
        <dbReference type="PROSITE" id="PS50111"/>
    </source>
</evidence>
<comment type="similarity">
    <text evidence="1">Belongs to the methyl-accepting chemotaxis (MCP) protein family.</text>
</comment>
<dbReference type="Pfam" id="PF22673">
    <property type="entry name" value="MCP-like_PDC_1"/>
    <property type="match status" value="1"/>
</dbReference>
<dbReference type="Pfam" id="PF00015">
    <property type="entry name" value="MCPsignal"/>
    <property type="match status" value="1"/>
</dbReference>
<dbReference type="RefSeq" id="WP_124328239.1">
    <property type="nucleotide sequence ID" value="NZ_BEXT01000001.1"/>
</dbReference>
<dbReference type="CDD" id="cd11386">
    <property type="entry name" value="MCP_signal"/>
    <property type="match status" value="1"/>
</dbReference>
<evidence type="ECO:0000256" key="3">
    <source>
        <dbReference type="SAM" id="Coils"/>
    </source>
</evidence>
<name>A0A401FV97_9BACT</name>
<feature type="coiled-coil region" evidence="3">
    <location>
        <begin position="412"/>
        <end position="439"/>
    </location>
</feature>
<dbReference type="GO" id="GO:0004888">
    <property type="term" value="F:transmembrane signaling receptor activity"/>
    <property type="evidence" value="ECO:0007669"/>
    <property type="project" value="TreeGrafter"/>
</dbReference>
<accession>A0A401FV97</accession>